<dbReference type="AlphaFoldDB" id="U9TTH5"/>
<gene>
    <name evidence="1" type="ORF">GLOINDRAFT_97721</name>
</gene>
<feature type="non-terminal residue" evidence="1">
    <location>
        <position position="147"/>
    </location>
</feature>
<accession>U9TTH5</accession>
<dbReference type="EMBL" id="KI287888">
    <property type="protein sequence ID" value="ESA09618.1"/>
    <property type="molecule type" value="Genomic_DNA"/>
</dbReference>
<organism evidence="1">
    <name type="scientific">Rhizophagus irregularis (strain DAOM 181602 / DAOM 197198 / MUCL 43194)</name>
    <name type="common">Arbuscular mycorrhizal fungus</name>
    <name type="synonym">Glomus intraradices</name>
    <dbReference type="NCBI Taxonomy" id="747089"/>
    <lineage>
        <taxon>Eukaryota</taxon>
        <taxon>Fungi</taxon>
        <taxon>Fungi incertae sedis</taxon>
        <taxon>Mucoromycota</taxon>
        <taxon>Glomeromycotina</taxon>
        <taxon>Glomeromycetes</taxon>
        <taxon>Glomerales</taxon>
        <taxon>Glomeraceae</taxon>
        <taxon>Rhizophagus</taxon>
    </lineage>
</organism>
<proteinExistence type="predicted"/>
<protein>
    <submittedName>
        <fullName evidence="1">Uncharacterized protein</fullName>
    </submittedName>
</protein>
<evidence type="ECO:0000313" key="1">
    <source>
        <dbReference type="EMBL" id="ESA09618.1"/>
    </source>
</evidence>
<dbReference type="HOGENOM" id="CLU_1772597_0_0_1"/>
<dbReference type="VEuPathDB" id="FungiDB:RhiirFUN_009540"/>
<sequence length="147" mass="17041">MFCALFDLVKQLIGSSVQFQHIHKTGWNCIIADLDYAQAKDLRFRKIQEKNYDNSVKNNMYALLSTESENMINKLFNNIQMADESTSDWITFYHQNWVITSLNKYMSKIDDEVWIASPDNTNVAKAAHALSNHCRKSLKLVTAIIQY</sequence>
<name>U9TTH5_RHIID</name>
<reference evidence="1" key="1">
    <citation type="submission" date="2013-07" db="EMBL/GenBank/DDBJ databases">
        <title>The genome of an arbuscular mycorrhizal fungus provides insights into the evolution of the oldest plant symbiosis.</title>
        <authorList>
            <consortium name="DOE Joint Genome Institute"/>
            <person name="Tisserant E."/>
            <person name="Malbreil M."/>
            <person name="Kuo A."/>
            <person name="Kohler A."/>
            <person name="Symeonidi A."/>
            <person name="Balestrini R."/>
            <person name="Charron P."/>
            <person name="Duensing N."/>
            <person name="Frei-dit-Frey N."/>
            <person name="Gianinazzi-Pearson V."/>
            <person name="Gilbert B."/>
            <person name="Handa Y."/>
            <person name="Hijri M."/>
            <person name="Kaul R."/>
            <person name="Kawaguchi M."/>
            <person name="Krajinski F."/>
            <person name="Lammers P."/>
            <person name="Lapierre D."/>
            <person name="Masclaux F.G."/>
            <person name="Murat C."/>
            <person name="Morin E."/>
            <person name="Ndikumana S."/>
            <person name="Pagni M."/>
            <person name="Petitpierre D."/>
            <person name="Requena N."/>
            <person name="Rosikiewicz P."/>
            <person name="Riley R."/>
            <person name="Saito K."/>
            <person name="San Clemente H."/>
            <person name="Shapiro H."/>
            <person name="van Tuinen D."/>
            <person name="Becard G."/>
            <person name="Bonfante P."/>
            <person name="Paszkowski U."/>
            <person name="Shachar-Hill Y."/>
            <person name="Young J.P."/>
            <person name="Sanders I.R."/>
            <person name="Henrissat B."/>
            <person name="Rensing S.A."/>
            <person name="Grigoriev I.V."/>
            <person name="Corradi N."/>
            <person name="Roux C."/>
            <person name="Martin F."/>
        </authorList>
    </citation>
    <scope>NUCLEOTIDE SEQUENCE</scope>
    <source>
        <strain evidence="1">DAOM 197198</strain>
    </source>
</reference>